<keyword evidence="7" id="KW-0653">Protein transport</keyword>
<feature type="coiled-coil region" evidence="10">
    <location>
        <begin position="12"/>
        <end position="94"/>
    </location>
</feature>
<evidence type="ECO:0000256" key="1">
    <source>
        <dbReference type="ARBA" id="ARBA00004163"/>
    </source>
</evidence>
<evidence type="ECO:0000313" key="14">
    <source>
        <dbReference type="Proteomes" id="UP001174934"/>
    </source>
</evidence>
<feature type="transmembrane region" description="Helical" evidence="12">
    <location>
        <begin position="334"/>
        <end position="353"/>
    </location>
</feature>
<evidence type="ECO:0000256" key="8">
    <source>
        <dbReference type="ARBA" id="ARBA00022989"/>
    </source>
</evidence>
<evidence type="ECO:0000256" key="6">
    <source>
        <dbReference type="ARBA" id="ARBA00022892"/>
    </source>
</evidence>
<comment type="similarity">
    <text evidence="2">Belongs to the USE1 family.</text>
</comment>
<dbReference type="EMBL" id="JAULSR010000001">
    <property type="protein sequence ID" value="KAK0636852.1"/>
    <property type="molecule type" value="Genomic_DNA"/>
</dbReference>
<feature type="compositionally biased region" description="Acidic residues" evidence="11">
    <location>
        <begin position="108"/>
        <end position="125"/>
    </location>
</feature>
<dbReference type="GO" id="GO:0015031">
    <property type="term" value="P:protein transport"/>
    <property type="evidence" value="ECO:0007669"/>
    <property type="project" value="UniProtKB-KW"/>
</dbReference>
<feature type="compositionally biased region" description="Polar residues" evidence="11">
    <location>
        <begin position="176"/>
        <end position="198"/>
    </location>
</feature>
<keyword evidence="6" id="KW-0931">ER-Golgi transport</keyword>
<feature type="region of interest" description="Disordered" evidence="11">
    <location>
        <begin position="106"/>
        <end position="164"/>
    </location>
</feature>
<dbReference type="PANTHER" id="PTHR13050:SF7">
    <property type="entry name" value="VESICLE TRANSPORT PROTEIN USE1"/>
    <property type="match status" value="1"/>
</dbReference>
<comment type="caution">
    <text evidence="13">The sequence shown here is derived from an EMBL/GenBank/DDBJ whole genome shotgun (WGS) entry which is preliminary data.</text>
</comment>
<keyword evidence="9 12" id="KW-0472">Membrane</keyword>
<dbReference type="InterPro" id="IPR019150">
    <property type="entry name" value="Vesicle_transport_protein_Use1"/>
</dbReference>
<feature type="compositionally biased region" description="Low complexity" evidence="11">
    <location>
        <begin position="211"/>
        <end position="221"/>
    </location>
</feature>
<evidence type="ECO:0000256" key="2">
    <source>
        <dbReference type="ARBA" id="ARBA00007891"/>
    </source>
</evidence>
<evidence type="ECO:0000256" key="9">
    <source>
        <dbReference type="ARBA" id="ARBA00023136"/>
    </source>
</evidence>
<dbReference type="Proteomes" id="UP001174934">
    <property type="component" value="Unassembled WGS sequence"/>
</dbReference>
<evidence type="ECO:0000256" key="10">
    <source>
        <dbReference type="SAM" id="Coils"/>
    </source>
</evidence>
<proteinExistence type="inferred from homology"/>
<gene>
    <name evidence="13" type="ORF">B0T17DRAFT_587871</name>
</gene>
<keyword evidence="14" id="KW-1185">Reference proteome</keyword>
<reference evidence="13" key="1">
    <citation type="submission" date="2023-06" db="EMBL/GenBank/DDBJ databases">
        <title>Genome-scale phylogeny and comparative genomics of the fungal order Sordariales.</title>
        <authorList>
            <consortium name="Lawrence Berkeley National Laboratory"/>
            <person name="Hensen N."/>
            <person name="Bonometti L."/>
            <person name="Westerberg I."/>
            <person name="Brannstrom I.O."/>
            <person name="Guillou S."/>
            <person name="Cros-Aarteil S."/>
            <person name="Calhoun S."/>
            <person name="Haridas S."/>
            <person name="Kuo A."/>
            <person name="Mondo S."/>
            <person name="Pangilinan J."/>
            <person name="Riley R."/>
            <person name="LaButti K."/>
            <person name="Andreopoulos B."/>
            <person name="Lipzen A."/>
            <person name="Chen C."/>
            <person name="Yanf M."/>
            <person name="Daum C."/>
            <person name="Ng V."/>
            <person name="Clum A."/>
            <person name="Steindorff A."/>
            <person name="Ohm R."/>
            <person name="Martin F."/>
            <person name="Silar P."/>
            <person name="Natvig D."/>
            <person name="Lalanne C."/>
            <person name="Gautier V."/>
            <person name="Ament-velasquez S.L."/>
            <person name="Kruys A."/>
            <person name="Hutchinson M.I."/>
            <person name="Powell A.J."/>
            <person name="Barry K."/>
            <person name="Miller A.N."/>
            <person name="Grigoriev I.V."/>
            <person name="Debuchy R."/>
            <person name="Gladieux P."/>
            <person name="Thoren M.H."/>
            <person name="Johannesson H."/>
        </authorList>
    </citation>
    <scope>NUCLEOTIDE SEQUENCE</scope>
    <source>
        <strain evidence="13">SMH3391-2</strain>
    </source>
</reference>
<keyword evidence="3" id="KW-0813">Transport</keyword>
<feature type="region of interest" description="Disordered" evidence="11">
    <location>
        <begin position="176"/>
        <end position="226"/>
    </location>
</feature>
<organism evidence="13 14">
    <name type="scientific">Bombardia bombarda</name>
    <dbReference type="NCBI Taxonomy" id="252184"/>
    <lineage>
        <taxon>Eukaryota</taxon>
        <taxon>Fungi</taxon>
        <taxon>Dikarya</taxon>
        <taxon>Ascomycota</taxon>
        <taxon>Pezizomycotina</taxon>
        <taxon>Sordariomycetes</taxon>
        <taxon>Sordariomycetidae</taxon>
        <taxon>Sordariales</taxon>
        <taxon>Lasiosphaeriaceae</taxon>
        <taxon>Bombardia</taxon>
    </lineage>
</organism>
<dbReference type="Pfam" id="PF09753">
    <property type="entry name" value="Use1"/>
    <property type="match status" value="1"/>
</dbReference>
<name>A0AA39XP56_9PEZI</name>
<dbReference type="GO" id="GO:0005484">
    <property type="term" value="F:SNAP receptor activity"/>
    <property type="evidence" value="ECO:0007669"/>
    <property type="project" value="TreeGrafter"/>
</dbReference>
<sequence>MVSPSAHSADPLTDLTRLLDRLQQSVLRADQEYDARLRTSELEREKAQANILFARSLLTKLEQEALAIKIHVRKQELQADLSRKRELLDQLTEHINDLVEIASANTLDDYDDDGDDDGGSTESDDVLAGITATPSESLDSSSRSPDDTAPPGESDGEGVEDGRGTQLAETQVISESGTAGSLQQPENSEPASTITIPTIRSRRPGGPEEGTATTTATTTATEKNNNHTTILRTALFGDRATSSTTQLSTATSTTEAILDHQRAEQDRLSESILSLASSLKQSSQAFAQHLEEEREVVARAGDGMDKAGQGMEAVTRRMALLRTMTEGVGWWGRMRLYAIVYGLMLVVLLLVGVGPKFRF</sequence>
<dbReference type="GO" id="GO:0031201">
    <property type="term" value="C:SNARE complex"/>
    <property type="evidence" value="ECO:0007669"/>
    <property type="project" value="TreeGrafter"/>
</dbReference>
<evidence type="ECO:0008006" key="15">
    <source>
        <dbReference type="Google" id="ProtNLM"/>
    </source>
</evidence>
<keyword evidence="10" id="KW-0175">Coiled coil</keyword>
<evidence type="ECO:0000313" key="13">
    <source>
        <dbReference type="EMBL" id="KAK0636852.1"/>
    </source>
</evidence>
<protein>
    <recommendedName>
        <fullName evidence="15">Synaptobrevin</fullName>
    </recommendedName>
</protein>
<accession>A0AA39XP56</accession>
<evidence type="ECO:0000256" key="3">
    <source>
        <dbReference type="ARBA" id="ARBA00022448"/>
    </source>
</evidence>
<evidence type="ECO:0000256" key="4">
    <source>
        <dbReference type="ARBA" id="ARBA00022692"/>
    </source>
</evidence>
<evidence type="ECO:0000256" key="7">
    <source>
        <dbReference type="ARBA" id="ARBA00022927"/>
    </source>
</evidence>
<dbReference type="PANTHER" id="PTHR13050">
    <property type="entry name" value="USE1-LIKE PROTEIN"/>
    <property type="match status" value="1"/>
</dbReference>
<evidence type="ECO:0000256" key="5">
    <source>
        <dbReference type="ARBA" id="ARBA00022824"/>
    </source>
</evidence>
<evidence type="ECO:0000256" key="11">
    <source>
        <dbReference type="SAM" id="MobiDB-lite"/>
    </source>
</evidence>
<dbReference type="GO" id="GO:0005789">
    <property type="term" value="C:endoplasmic reticulum membrane"/>
    <property type="evidence" value="ECO:0007669"/>
    <property type="project" value="UniProtKB-SubCell"/>
</dbReference>
<evidence type="ECO:0000256" key="12">
    <source>
        <dbReference type="SAM" id="Phobius"/>
    </source>
</evidence>
<dbReference type="GO" id="GO:0006890">
    <property type="term" value="P:retrograde vesicle-mediated transport, Golgi to endoplasmic reticulum"/>
    <property type="evidence" value="ECO:0007669"/>
    <property type="project" value="TreeGrafter"/>
</dbReference>
<dbReference type="AlphaFoldDB" id="A0AA39XP56"/>
<keyword evidence="4 12" id="KW-0812">Transmembrane</keyword>
<keyword evidence="5" id="KW-0256">Endoplasmic reticulum</keyword>
<comment type="subcellular location">
    <subcellularLocation>
        <location evidence="1">Endoplasmic reticulum membrane</location>
        <topology evidence="1">Single-pass type IV membrane protein</topology>
    </subcellularLocation>
</comment>
<keyword evidence="8 12" id="KW-1133">Transmembrane helix</keyword>